<reference evidence="4" key="1">
    <citation type="journal article" date="2019" name="Int. J. Syst. Evol. Microbiol.">
        <title>The Global Catalogue of Microorganisms (GCM) 10K type strain sequencing project: providing services to taxonomists for standard genome sequencing and annotation.</title>
        <authorList>
            <consortium name="The Broad Institute Genomics Platform"/>
            <consortium name="The Broad Institute Genome Sequencing Center for Infectious Disease"/>
            <person name="Wu L."/>
            <person name="Ma J."/>
        </authorList>
    </citation>
    <scope>NUCLEOTIDE SEQUENCE [LARGE SCALE GENOMIC DNA]</scope>
    <source>
        <strain evidence="4">JCM 17068</strain>
    </source>
</reference>
<dbReference type="Proteomes" id="UP001500426">
    <property type="component" value="Unassembled WGS sequence"/>
</dbReference>
<dbReference type="InterPro" id="IPR049174">
    <property type="entry name" value="Beta-AFase-like"/>
</dbReference>
<proteinExistence type="predicted"/>
<feature type="domain" description="Non-reducing end beta-L-arabinofuranosidase-like GH127 catalytic" evidence="1">
    <location>
        <begin position="131"/>
        <end position="478"/>
    </location>
</feature>
<evidence type="ECO:0000313" key="4">
    <source>
        <dbReference type="Proteomes" id="UP001500426"/>
    </source>
</evidence>
<evidence type="ECO:0008006" key="5">
    <source>
        <dbReference type="Google" id="ProtNLM"/>
    </source>
</evidence>
<dbReference type="EMBL" id="BAABCS010000031">
    <property type="protein sequence ID" value="GAA4059464.1"/>
    <property type="molecule type" value="Genomic_DNA"/>
</dbReference>
<keyword evidence="4" id="KW-1185">Reference proteome</keyword>
<evidence type="ECO:0000313" key="3">
    <source>
        <dbReference type="EMBL" id="GAA4059464.1"/>
    </source>
</evidence>
<evidence type="ECO:0000259" key="1">
    <source>
        <dbReference type="Pfam" id="PF07944"/>
    </source>
</evidence>
<sequence>MKEKKYCTTLISKTIYNLFRNHDWWQTKFSNDKPIIYSMRNLYLTIAILASFTMNSQQKNATKTEEKYQILPFGSIKPTGWIKEQMQKDVDGFVGNLDKLVPDLINDPIYSTGRLHKNSTVKDLGNNKEGDAEGSEQYKWWNSETQSNWWDGYIRNVILINDKAGLKKVEKYIQEVLKTQDEDGYIGIYDKELRYQFNSENGELWSKATMYRGLLAYYEYSKDKKLWNAIVKAVDNVMTNYPIGTSSPFSSGTAFNGGVSHGLTFTDVLDKMYQITGDTKYTDYALFLYQDFSKTYQSEKDVQLSNILNPNYKLQSHGVHTYEHLRPLLVAAYASDNKELQKALQIYIQRIENTTTLTGGAIGDEWIAERTADATHTGYEYCSLQELLDSYTVVFQKQGNPKTAEAIETIFYNAAQGSRNPDHSCIAYLKTDNSFEMEGTKNGEIEADRKQTRYKYSPAHKDVAVCCNPNAGRITPYFIEKAWLKENKNTLVNVLLMPNSVATKIQNKPITIETVTEYPYENKFVFKISNPKLASFVLKIRKPSWVKQIVTNEKYTIENDFIVFNRKFKKQEALTLEFKAEVEIKKDLNNENYFSYGALFYAKPIEAFEQKGKSYFTNFDDLTYKPKENHRFEFIEENQASFNKGQITIKAKNKTTQQIENITLIPFGKTILRQVSFKIIKL</sequence>
<organism evidence="3 4">
    <name type="scientific">Flavobacterium chungnamense</name>
    <dbReference type="NCBI Taxonomy" id="706182"/>
    <lineage>
        <taxon>Bacteria</taxon>
        <taxon>Pseudomonadati</taxon>
        <taxon>Bacteroidota</taxon>
        <taxon>Flavobacteriia</taxon>
        <taxon>Flavobacteriales</taxon>
        <taxon>Flavobacteriaceae</taxon>
        <taxon>Flavobacterium</taxon>
    </lineage>
</organism>
<dbReference type="InterPro" id="IPR049046">
    <property type="entry name" value="Beta-AFase-like_GH127_middle"/>
</dbReference>
<dbReference type="Pfam" id="PF20736">
    <property type="entry name" value="Glyco_hydro127M"/>
    <property type="match status" value="1"/>
</dbReference>
<feature type="domain" description="Non-reducing end beta-L-arabinofuranosidase-like GH127 middle" evidence="2">
    <location>
        <begin position="495"/>
        <end position="578"/>
    </location>
</feature>
<dbReference type="InterPro" id="IPR008928">
    <property type="entry name" value="6-hairpin_glycosidase_sf"/>
</dbReference>
<name>A0ABP7V521_9FLAO</name>
<evidence type="ECO:0000259" key="2">
    <source>
        <dbReference type="Pfam" id="PF20736"/>
    </source>
</evidence>
<dbReference type="PANTHER" id="PTHR43465:SF2">
    <property type="entry name" value="DUF1680 DOMAIN PROTEIN (AFU_ORTHOLOGUE AFUA_1G08910)"/>
    <property type="match status" value="1"/>
</dbReference>
<dbReference type="InterPro" id="IPR012878">
    <property type="entry name" value="Beta-AFase-like_GH127_cat"/>
</dbReference>
<dbReference type="RefSeq" id="WP_345095708.1">
    <property type="nucleotide sequence ID" value="NZ_BAABCS010000031.1"/>
</dbReference>
<dbReference type="SUPFAM" id="SSF48208">
    <property type="entry name" value="Six-hairpin glycosidases"/>
    <property type="match status" value="1"/>
</dbReference>
<accession>A0ABP7V521</accession>
<comment type="caution">
    <text evidence="3">The sequence shown here is derived from an EMBL/GenBank/DDBJ whole genome shotgun (WGS) entry which is preliminary data.</text>
</comment>
<dbReference type="Pfam" id="PF07944">
    <property type="entry name" value="Beta-AFase-like_GH127_cat"/>
    <property type="match status" value="1"/>
</dbReference>
<protein>
    <recommendedName>
        <fullName evidence="5">Glycosyl hydrolase</fullName>
    </recommendedName>
</protein>
<gene>
    <name evidence="3" type="ORF">GCM10022388_27820</name>
</gene>
<dbReference type="PANTHER" id="PTHR43465">
    <property type="entry name" value="DUF1680 DOMAIN PROTEIN (AFU_ORTHOLOGUE AFUA_1G08910)"/>
    <property type="match status" value="1"/>
</dbReference>